<protein>
    <recommendedName>
        <fullName evidence="4">Autophagy-related protein 2</fullName>
    </recommendedName>
</protein>
<feature type="compositionally biased region" description="Low complexity" evidence="13">
    <location>
        <begin position="256"/>
        <end position="276"/>
    </location>
</feature>
<dbReference type="GO" id="GO:0000422">
    <property type="term" value="P:autophagy of mitochondrion"/>
    <property type="evidence" value="ECO:0007669"/>
    <property type="project" value="TreeGrafter"/>
</dbReference>
<dbReference type="GO" id="GO:0032266">
    <property type="term" value="F:phosphatidylinositol-3-phosphate binding"/>
    <property type="evidence" value="ECO:0007669"/>
    <property type="project" value="TreeGrafter"/>
</dbReference>
<evidence type="ECO:0000256" key="11">
    <source>
        <dbReference type="ARBA" id="ARBA00024615"/>
    </source>
</evidence>
<dbReference type="GO" id="GO:0034045">
    <property type="term" value="C:phagophore assembly site membrane"/>
    <property type="evidence" value="ECO:0007669"/>
    <property type="project" value="UniProtKB-SubCell"/>
</dbReference>
<feature type="region of interest" description="Disordered" evidence="13">
    <location>
        <begin position="1338"/>
        <end position="1367"/>
    </location>
</feature>
<dbReference type="Pfam" id="PF13329">
    <property type="entry name" value="ATG2_CAD"/>
    <property type="match status" value="1"/>
</dbReference>
<keyword evidence="15" id="KW-1185">Reference proteome</keyword>
<evidence type="ECO:0000256" key="7">
    <source>
        <dbReference type="ARBA" id="ARBA00023006"/>
    </source>
</evidence>
<dbReference type="GO" id="GO:0061709">
    <property type="term" value="P:reticulophagy"/>
    <property type="evidence" value="ECO:0007669"/>
    <property type="project" value="TreeGrafter"/>
</dbReference>
<evidence type="ECO:0000256" key="8">
    <source>
        <dbReference type="ARBA" id="ARBA00023055"/>
    </source>
</evidence>
<keyword evidence="7" id="KW-0072">Autophagy</keyword>
<proteinExistence type="inferred from homology"/>
<accession>A0A6G1L442</accession>
<name>A0A6G1L442_9PEZI</name>
<evidence type="ECO:0000256" key="9">
    <source>
        <dbReference type="ARBA" id="ARBA00023136"/>
    </source>
</evidence>
<evidence type="ECO:0000313" key="15">
    <source>
        <dbReference type="Proteomes" id="UP000799436"/>
    </source>
</evidence>
<comment type="catalytic activity">
    <reaction evidence="10">
        <text>a 1,2-diacyl-sn-glycero-3-phospho-L-serine(in) = a 1,2-diacyl-sn-glycero-3-phospho-L-serine(out)</text>
        <dbReference type="Rhea" id="RHEA:38663"/>
        <dbReference type="ChEBI" id="CHEBI:57262"/>
    </reaction>
</comment>
<dbReference type="Proteomes" id="UP000799436">
    <property type="component" value="Unassembled WGS sequence"/>
</dbReference>
<evidence type="ECO:0000256" key="4">
    <source>
        <dbReference type="ARBA" id="ARBA00018070"/>
    </source>
</evidence>
<feature type="region of interest" description="Disordered" evidence="13">
    <location>
        <begin position="249"/>
        <end position="289"/>
    </location>
</feature>
<feature type="region of interest" description="Disordered" evidence="13">
    <location>
        <begin position="99"/>
        <end position="150"/>
    </location>
</feature>
<evidence type="ECO:0000256" key="6">
    <source>
        <dbReference type="ARBA" id="ARBA00022824"/>
    </source>
</evidence>
<keyword evidence="8" id="KW-0445">Lipid transport</keyword>
<evidence type="ECO:0000256" key="1">
    <source>
        <dbReference type="ARBA" id="ARBA00004406"/>
    </source>
</evidence>
<evidence type="ECO:0000256" key="10">
    <source>
        <dbReference type="ARBA" id="ARBA00024479"/>
    </source>
</evidence>
<dbReference type="InterPro" id="IPR026849">
    <property type="entry name" value="ATG2"/>
</dbReference>
<feature type="region of interest" description="Disordered" evidence="13">
    <location>
        <begin position="157"/>
        <end position="176"/>
    </location>
</feature>
<comment type="similarity">
    <text evidence="3">Belongs to the ATG2 family.</text>
</comment>
<gene>
    <name evidence="14" type="ORF">EJ03DRAFT_316599</name>
</gene>
<sequence length="1859" mass="202919">MSWWQTKLTSYALRYFITKSGFLDEKSIDPGVYGKIGLNSEIELRNVGLNVEALKTFAELPPGLRVETARVLLLRARIPTDLWQSSIDVEIDGVEITARLQEAPESPPKDTGKSRARSPASARSPQHRKVHRRIHSPPPPPPPPKRREMEAALATEDKGMEESVMSESSQSSVGVGTGTSLPGFLSGFIQGIQDRLTAQIKNVEIRLETDVGGDGSASVPLVLRLRRNIKLSDISLDLLSDATVITELSDASTRPSSTAAKRSSQSSGQSRTSFESPVPRASAMSAASSGHRLLQDDFPSFSAHLQENPMDNKQYALETSAINSECPSPERPRSVSANLIGRTDEQIEDLAQSKLYSHEEAESMYMSAMTHSPKMAIPGGWTHDADENDRTESPEPHIHAADGASESHHAFQEADEDRRPTSGNVTPRAHSPELRRRHQSALVAKRLMSIDEIVLGLPNGQSNQHAEVLSAPPAKQHASSRFRQGQGLPGAFSTYAEPASSRRQGSSPTYEEEKSVLWSPTFATDHADLGQSLDISLNNVDLLALHLQDVSLSTGHGDTDFRLGRFKTFISGTELLAFDRDGGLKTSLIFTDHTPDVAATVSTSRTTATGRSITDITVETLPLKLELDMNAIDDTLSSFGGIGGILELSNSMLSESSPLPSSAPTARTVKGVRFQGDPVATPKGSEIKLNGNLGGTNITLRGDACAVSLRTTKIKTIYRETGSSATVAHVILSGPYVDKLDLEPLSIDVANVKFDFLNAPTERDVERLISLVSPSKDKYDGDDVLIDTLTRQRHKGSLARIGIGDVKAKVAQWECLEPLGAMGSELSKLSAVAKYLPDDDRPGLLTLARVKAFEAQMPVNDRFGKLQITGQDFHCAHVGAPPLLALSLGTVQVDRVGHAVLLHPLTTANGNGDALPMFMVRNLGEAEPVIKIKVFNTLVEYSVPTILALTNMDWQQPAEDIFTELAQSVANLTRPDAQKRLQQIPGQGASPPEKQTKLDVLIHDSGIGLQPDKIPAKGMLVLSDAKFSTLLPPEDKVTATLELRRSAIFATDDATFHPMGGALSRRAPSNVSTDTKLTAALSQEGFISLGSIRSMRLAVQAEGAEGGDKTVEVDVSSELLLLETCADSTQTLFAILGGLAPPTPPSPEPKYRTQPMTIEDMMASFTGEPEKKPRSEAMPEMLFDAEEDQSSEPSKSLQEASVMPDDDDDLLLASGMSASLYGPVSGMLGGVDEPGDDDGTNKQQKLPFCLRLRDANILWHLHDGYDWRKTRDGITHGFEVMEQRHEERMARRRVSAEAREDKEDIIGDVLFNSIYIQIPSNSDPQDLRRQMNRAIDDTASETESQPVSNMSRPTQYSASGRPIRQAPKRRLKIERSRTHKVSIELHNLCADVLVFPPGDGDVNSSVDVRVKDFEIYDNLSTSTWKKFLTSLDEGVKDREMAKPMVHLEIANVKTLQDYSASELTIHASLLPLRLHVDQDCLDFIVRFFSFKDETDASAAPKSPDEQPFLQRLEVDTVDIRLDYKPKRVDYALLRSGKTGELINFAALDYAPIRLKHTIVYGLRGFEPIHQTLNDIWMPDVTRRQLPQIVAGVAAVRHLSNLGAGFKDVVAIPVREYKKDGRLVRSVRKGAFQFGKTTASELARLGAKIAIGTGNVLQGTEGFLAPSAEASRAEGGWQDVEGDEEEHEPRAISSYANQPLGIFSGLRAARRNLERDLLTARDAFIAVQGEVLDSASPGAAAVAVGRYAPVVLLRPVIGATRAVGDTLLGVGNAIDREGGRRVEDVSFFLFPLFLFVFAGEVCEGERVGADYFCFGRSIRRLDLIGCRGRWCICMGCECRCFRGVECMAEVLVRPEGWAVF</sequence>
<keyword evidence="9" id="KW-0472">Membrane</keyword>
<dbReference type="GO" id="GO:0000045">
    <property type="term" value="P:autophagosome assembly"/>
    <property type="evidence" value="ECO:0007669"/>
    <property type="project" value="TreeGrafter"/>
</dbReference>
<evidence type="ECO:0000256" key="2">
    <source>
        <dbReference type="ARBA" id="ARBA00004623"/>
    </source>
</evidence>
<comment type="catalytic activity">
    <reaction evidence="12">
        <text>a 1,2-diacyl-sn-glycero-3-phosphocholine(in) = a 1,2-diacyl-sn-glycero-3-phosphocholine(out)</text>
        <dbReference type="Rhea" id="RHEA:38571"/>
        <dbReference type="ChEBI" id="CHEBI:57643"/>
    </reaction>
</comment>
<comment type="subcellular location">
    <subcellularLocation>
        <location evidence="1">Endoplasmic reticulum membrane</location>
        <topology evidence="1">Peripheral membrane protein</topology>
    </subcellularLocation>
    <subcellularLocation>
        <location evidence="2">Preautophagosomal structure membrane</location>
        <topology evidence="2">Peripheral membrane protein</topology>
    </subcellularLocation>
</comment>
<dbReference type="EMBL" id="ML995862">
    <property type="protein sequence ID" value="KAF2767004.1"/>
    <property type="molecule type" value="Genomic_DNA"/>
</dbReference>
<evidence type="ECO:0000256" key="13">
    <source>
        <dbReference type="SAM" id="MobiDB-lite"/>
    </source>
</evidence>
<comment type="catalytic activity">
    <reaction evidence="11">
        <text>a 1,2-diacyl-sn-glycero-3-phosphoethanolamine(in) = a 1,2-diacyl-sn-glycero-3-phosphoethanolamine(out)</text>
        <dbReference type="Rhea" id="RHEA:38895"/>
        <dbReference type="ChEBI" id="CHEBI:64612"/>
    </reaction>
</comment>
<keyword evidence="5" id="KW-0813">Transport</keyword>
<dbReference type="GO" id="GO:0005789">
    <property type="term" value="C:endoplasmic reticulum membrane"/>
    <property type="evidence" value="ECO:0007669"/>
    <property type="project" value="UniProtKB-SubCell"/>
</dbReference>
<dbReference type="GO" id="GO:0006869">
    <property type="term" value="P:lipid transport"/>
    <property type="evidence" value="ECO:0007669"/>
    <property type="project" value="UniProtKB-KW"/>
</dbReference>
<keyword evidence="6" id="KW-0256">Endoplasmic reticulum</keyword>
<feature type="region of interest" description="Disordered" evidence="13">
    <location>
        <begin position="380"/>
        <end position="437"/>
    </location>
</feature>
<evidence type="ECO:0000256" key="12">
    <source>
        <dbReference type="ARBA" id="ARBA00024631"/>
    </source>
</evidence>
<feature type="compositionally biased region" description="Basic residues" evidence="13">
    <location>
        <begin position="125"/>
        <end position="135"/>
    </location>
</feature>
<evidence type="ECO:0000313" key="14">
    <source>
        <dbReference type="EMBL" id="KAF2767004.1"/>
    </source>
</evidence>
<dbReference type="PANTHER" id="PTHR13190">
    <property type="entry name" value="AUTOPHAGY-RELATED 2, ISOFORM A"/>
    <property type="match status" value="1"/>
</dbReference>
<dbReference type="GO" id="GO:0061723">
    <property type="term" value="P:glycophagy"/>
    <property type="evidence" value="ECO:0007669"/>
    <property type="project" value="TreeGrafter"/>
</dbReference>
<evidence type="ECO:0000256" key="5">
    <source>
        <dbReference type="ARBA" id="ARBA00022448"/>
    </source>
</evidence>
<feature type="compositionally biased region" description="Low complexity" evidence="13">
    <location>
        <begin position="162"/>
        <end position="176"/>
    </location>
</feature>
<organism evidence="14 15">
    <name type="scientific">Teratosphaeria nubilosa</name>
    <dbReference type="NCBI Taxonomy" id="161662"/>
    <lineage>
        <taxon>Eukaryota</taxon>
        <taxon>Fungi</taxon>
        <taxon>Dikarya</taxon>
        <taxon>Ascomycota</taxon>
        <taxon>Pezizomycotina</taxon>
        <taxon>Dothideomycetes</taxon>
        <taxon>Dothideomycetidae</taxon>
        <taxon>Mycosphaerellales</taxon>
        <taxon>Teratosphaeriaceae</taxon>
        <taxon>Teratosphaeria</taxon>
    </lineage>
</organism>
<dbReference type="GO" id="GO:0061908">
    <property type="term" value="C:phagophore"/>
    <property type="evidence" value="ECO:0007669"/>
    <property type="project" value="TreeGrafter"/>
</dbReference>
<feature type="region of interest" description="Disordered" evidence="13">
    <location>
        <begin position="463"/>
        <end position="513"/>
    </location>
</feature>
<dbReference type="GO" id="GO:0043495">
    <property type="term" value="F:protein-membrane adaptor activity"/>
    <property type="evidence" value="ECO:0007669"/>
    <property type="project" value="TreeGrafter"/>
</dbReference>
<feature type="compositionally biased region" description="Basic and acidic residues" evidence="13">
    <location>
        <begin position="383"/>
        <end position="420"/>
    </location>
</feature>
<evidence type="ECO:0000256" key="3">
    <source>
        <dbReference type="ARBA" id="ARBA00009714"/>
    </source>
</evidence>
<dbReference type="GO" id="GO:0034727">
    <property type="term" value="P:piecemeal microautophagy of the nucleus"/>
    <property type="evidence" value="ECO:0007669"/>
    <property type="project" value="TreeGrafter"/>
</dbReference>
<reference evidence="14" key="1">
    <citation type="journal article" date="2020" name="Stud. Mycol.">
        <title>101 Dothideomycetes genomes: a test case for predicting lifestyles and emergence of pathogens.</title>
        <authorList>
            <person name="Haridas S."/>
            <person name="Albert R."/>
            <person name="Binder M."/>
            <person name="Bloem J."/>
            <person name="Labutti K."/>
            <person name="Salamov A."/>
            <person name="Andreopoulos B."/>
            <person name="Baker S."/>
            <person name="Barry K."/>
            <person name="Bills G."/>
            <person name="Bluhm B."/>
            <person name="Cannon C."/>
            <person name="Castanera R."/>
            <person name="Culley D."/>
            <person name="Daum C."/>
            <person name="Ezra D."/>
            <person name="Gonzalez J."/>
            <person name="Henrissat B."/>
            <person name="Kuo A."/>
            <person name="Liang C."/>
            <person name="Lipzen A."/>
            <person name="Lutzoni F."/>
            <person name="Magnuson J."/>
            <person name="Mondo S."/>
            <person name="Nolan M."/>
            <person name="Ohm R."/>
            <person name="Pangilinan J."/>
            <person name="Park H.-J."/>
            <person name="Ramirez L."/>
            <person name="Alfaro M."/>
            <person name="Sun H."/>
            <person name="Tritt A."/>
            <person name="Yoshinaga Y."/>
            <person name="Zwiers L.-H."/>
            <person name="Turgeon B."/>
            <person name="Goodwin S."/>
            <person name="Spatafora J."/>
            <person name="Crous P."/>
            <person name="Grigoriev I."/>
        </authorList>
    </citation>
    <scope>NUCLEOTIDE SEQUENCE</scope>
    <source>
        <strain evidence="14">CBS 116005</strain>
    </source>
</reference>
<feature type="compositionally biased region" description="Polar residues" evidence="13">
    <location>
        <begin position="1341"/>
        <end position="1358"/>
    </location>
</feature>
<dbReference type="PANTHER" id="PTHR13190:SF1">
    <property type="entry name" value="AUTOPHAGY-RELATED 2, ISOFORM A"/>
    <property type="match status" value="1"/>
</dbReference>
<dbReference type="OrthoDB" id="18982at2759"/>